<dbReference type="InterPro" id="IPR053376">
    <property type="entry name" value="Serine_acetyltransferase"/>
</dbReference>
<protein>
    <submittedName>
        <fullName evidence="6">Serine O-acetyltransferase</fullName>
    </submittedName>
</protein>
<accession>A0ABR1G2U8</accession>
<dbReference type="Pfam" id="PF06426">
    <property type="entry name" value="SATase_N"/>
    <property type="match status" value="1"/>
</dbReference>
<dbReference type="PROSITE" id="PS00101">
    <property type="entry name" value="HEXAPEP_TRANSFERASES"/>
    <property type="match status" value="1"/>
</dbReference>
<dbReference type="Gene3D" id="1.10.3130.10">
    <property type="entry name" value="serine acetyltransferase, domain 1"/>
    <property type="match status" value="1"/>
</dbReference>
<dbReference type="InterPro" id="IPR011004">
    <property type="entry name" value="Trimer_LpxA-like_sf"/>
</dbReference>
<evidence type="ECO:0000259" key="5">
    <source>
        <dbReference type="SMART" id="SM00971"/>
    </source>
</evidence>
<evidence type="ECO:0000256" key="2">
    <source>
        <dbReference type="ARBA" id="ARBA00022679"/>
    </source>
</evidence>
<evidence type="ECO:0000313" key="6">
    <source>
        <dbReference type="EMBL" id="KAK7242893.1"/>
    </source>
</evidence>
<evidence type="ECO:0000313" key="7">
    <source>
        <dbReference type="Proteomes" id="UP001363151"/>
    </source>
</evidence>
<dbReference type="InterPro" id="IPR018357">
    <property type="entry name" value="Hexapep_transf_CS"/>
</dbReference>
<evidence type="ECO:0000256" key="4">
    <source>
        <dbReference type="SAM" id="SignalP"/>
    </source>
</evidence>
<dbReference type="InterPro" id="IPR042122">
    <property type="entry name" value="Ser_AcTrfase_N_sf"/>
</dbReference>
<evidence type="ECO:0000256" key="1">
    <source>
        <dbReference type="ARBA" id="ARBA00022605"/>
    </source>
</evidence>
<comment type="caution">
    <text evidence="6">The sequence shown here is derived from an EMBL/GenBank/DDBJ whole genome shotgun (WGS) entry which is preliminary data.</text>
</comment>
<name>A0ABR1G2U8_AURAN</name>
<keyword evidence="3" id="KW-0012">Acyltransferase</keyword>
<sequence length="299" mass="29910">MSRVCASLCLAAVASALTSPSALPRRAAPHHRRARRRERRAARACARAADAALWTTIRAQASAASASPVLAPYLARCIASRDSLADAVAGVLADRVAGGGAEGLPRDELAACLRGALAASAPSLARDVAAVVDGDPAAPDALAVVLHFKGFLALAAHRAAHALWGSGDRDVALLLQGRASALFGVDIHPAASVGAGTFIDHATGVVVGEQASLGEGCYVLHGVTLGATGKVRDGRRHPAVGAGVTLGSGASVLGPITVGDGATVGANACVTKDVEAGATVVETGYLNNRVLAPRKKKAS</sequence>
<feature type="signal peptide" evidence="4">
    <location>
        <begin position="1"/>
        <end position="16"/>
    </location>
</feature>
<dbReference type="InterPro" id="IPR010493">
    <property type="entry name" value="Ser_AcTrfase_N"/>
</dbReference>
<dbReference type="NCBIfam" id="NF041874">
    <property type="entry name" value="EPS_EpsC"/>
    <property type="match status" value="1"/>
</dbReference>
<keyword evidence="7" id="KW-1185">Reference proteome</keyword>
<keyword evidence="2" id="KW-0808">Transferase</keyword>
<feature type="chain" id="PRO_5047324673" evidence="4">
    <location>
        <begin position="17"/>
        <end position="299"/>
    </location>
</feature>
<evidence type="ECO:0000256" key="3">
    <source>
        <dbReference type="ARBA" id="ARBA00023315"/>
    </source>
</evidence>
<gene>
    <name evidence="6" type="ORF">SO694_00127047</name>
</gene>
<feature type="domain" description="Serine acetyltransferase N-terminal" evidence="5">
    <location>
        <begin position="53"/>
        <end position="156"/>
    </location>
</feature>
<dbReference type="CDD" id="cd03354">
    <property type="entry name" value="LbH_SAT"/>
    <property type="match status" value="1"/>
</dbReference>
<dbReference type="Proteomes" id="UP001363151">
    <property type="component" value="Unassembled WGS sequence"/>
</dbReference>
<keyword evidence="1" id="KW-0028">Amino-acid biosynthesis</keyword>
<reference evidence="6 7" key="1">
    <citation type="submission" date="2024-03" db="EMBL/GenBank/DDBJ databases">
        <title>Aureococcus anophagefferens CCMP1851 and Kratosvirus quantuckense: Draft genome of a second virus-susceptible host strain in the model system.</title>
        <authorList>
            <person name="Chase E."/>
            <person name="Truchon A.R."/>
            <person name="Schepens W."/>
            <person name="Wilhelm S.W."/>
        </authorList>
    </citation>
    <scope>NUCLEOTIDE SEQUENCE [LARGE SCALE GENOMIC DNA]</scope>
    <source>
        <strain evidence="6 7">CCMP1851</strain>
    </source>
</reference>
<dbReference type="PANTHER" id="PTHR42811">
    <property type="entry name" value="SERINE ACETYLTRANSFERASE"/>
    <property type="match status" value="1"/>
</dbReference>
<dbReference type="SMART" id="SM00971">
    <property type="entry name" value="SATase_N"/>
    <property type="match status" value="1"/>
</dbReference>
<dbReference type="InterPro" id="IPR045304">
    <property type="entry name" value="LbH_SAT"/>
</dbReference>
<dbReference type="SUPFAM" id="SSF51161">
    <property type="entry name" value="Trimeric LpxA-like enzymes"/>
    <property type="match status" value="1"/>
</dbReference>
<organism evidence="6 7">
    <name type="scientific">Aureococcus anophagefferens</name>
    <name type="common">Harmful bloom alga</name>
    <dbReference type="NCBI Taxonomy" id="44056"/>
    <lineage>
        <taxon>Eukaryota</taxon>
        <taxon>Sar</taxon>
        <taxon>Stramenopiles</taxon>
        <taxon>Ochrophyta</taxon>
        <taxon>Pelagophyceae</taxon>
        <taxon>Pelagomonadales</taxon>
        <taxon>Pelagomonadaceae</taxon>
        <taxon>Aureococcus</taxon>
    </lineage>
</organism>
<keyword evidence="4" id="KW-0732">Signal</keyword>
<proteinExistence type="predicted"/>
<dbReference type="EMBL" id="JBBJCI010000132">
    <property type="protein sequence ID" value="KAK7242893.1"/>
    <property type="molecule type" value="Genomic_DNA"/>
</dbReference>
<dbReference type="Gene3D" id="2.160.10.10">
    <property type="entry name" value="Hexapeptide repeat proteins"/>
    <property type="match status" value="1"/>
</dbReference>